<dbReference type="InterPro" id="IPR036873">
    <property type="entry name" value="Rhodanese-like_dom_sf"/>
</dbReference>
<reference evidence="11" key="3">
    <citation type="submission" date="2025-09" db="UniProtKB">
        <authorList>
            <consortium name="Ensembl"/>
        </authorList>
    </citation>
    <scope>IDENTIFICATION</scope>
</reference>
<keyword evidence="5" id="KW-0378">Hydrolase</keyword>
<dbReference type="GO" id="GO:0005737">
    <property type="term" value="C:cytoplasm"/>
    <property type="evidence" value="ECO:0007669"/>
    <property type="project" value="TreeGrafter"/>
</dbReference>
<dbReference type="AlphaFoldDB" id="A0AAY4A545"/>
<dbReference type="Ensembl" id="ENSDCDT00010003212.1">
    <property type="protein sequence ID" value="ENSDCDP00010003095.1"/>
    <property type="gene ID" value="ENSDCDG00010001438.1"/>
</dbReference>
<dbReference type="InterPro" id="IPR000751">
    <property type="entry name" value="MPI_Phosphatase"/>
</dbReference>
<dbReference type="GO" id="GO:0004725">
    <property type="term" value="F:protein tyrosine phosphatase activity"/>
    <property type="evidence" value="ECO:0007669"/>
    <property type="project" value="UniProtKB-EC"/>
</dbReference>
<dbReference type="Proteomes" id="UP000694580">
    <property type="component" value="Chromosome 2"/>
</dbReference>
<dbReference type="GeneTree" id="ENSGT00940000158524"/>
<evidence type="ECO:0000259" key="10">
    <source>
        <dbReference type="PROSITE" id="PS50206"/>
    </source>
</evidence>
<dbReference type="GO" id="GO:0005634">
    <property type="term" value="C:nucleus"/>
    <property type="evidence" value="ECO:0007669"/>
    <property type="project" value="TreeGrafter"/>
</dbReference>
<keyword evidence="8" id="KW-0175">Coiled coil</keyword>
<dbReference type="PROSITE" id="PS50206">
    <property type="entry name" value="RHODANESE_3"/>
    <property type="match status" value="1"/>
</dbReference>
<keyword evidence="7" id="KW-0131">Cell cycle</keyword>
<reference evidence="11" key="2">
    <citation type="submission" date="2025-08" db="UniProtKB">
        <authorList>
            <consortium name="Ensembl"/>
        </authorList>
    </citation>
    <scope>IDENTIFICATION</scope>
</reference>
<reference evidence="11 12" key="1">
    <citation type="submission" date="2020-06" db="EMBL/GenBank/DDBJ databases">
        <authorList>
            <consortium name="Wellcome Sanger Institute Data Sharing"/>
        </authorList>
    </citation>
    <scope>NUCLEOTIDE SEQUENCE [LARGE SCALE GENOMIC DNA]</scope>
</reference>
<dbReference type="FunFam" id="3.40.250.10:FF:000004">
    <property type="entry name" value="M-phase inducer phosphatase 1 isoform X1"/>
    <property type="match status" value="1"/>
</dbReference>
<keyword evidence="3" id="KW-0132">Cell division</keyword>
<evidence type="ECO:0000256" key="6">
    <source>
        <dbReference type="ARBA" id="ARBA00022912"/>
    </source>
</evidence>
<keyword evidence="9" id="KW-0472">Membrane</keyword>
<gene>
    <name evidence="11" type="primary">LOC114768296</name>
</gene>
<dbReference type="SUPFAM" id="SSF52821">
    <property type="entry name" value="Rhodanese/Cell cycle control phosphatase"/>
    <property type="match status" value="1"/>
</dbReference>
<evidence type="ECO:0000256" key="7">
    <source>
        <dbReference type="ARBA" id="ARBA00023306"/>
    </source>
</evidence>
<evidence type="ECO:0000256" key="4">
    <source>
        <dbReference type="ARBA" id="ARBA00022776"/>
    </source>
</evidence>
<keyword evidence="9" id="KW-0812">Transmembrane</keyword>
<dbReference type="Pfam" id="PF06617">
    <property type="entry name" value="M-inducer_phosp"/>
    <property type="match status" value="1"/>
</dbReference>
<keyword evidence="9" id="KW-1133">Transmembrane helix</keyword>
<dbReference type="PANTHER" id="PTHR10828">
    <property type="entry name" value="M-PHASE INDUCER PHOSPHATASE DUAL SPECIFICITY PHOSPHATASE CDC25"/>
    <property type="match status" value="1"/>
</dbReference>
<keyword evidence="12" id="KW-1185">Reference proteome</keyword>
<feature type="transmembrane region" description="Helical" evidence="9">
    <location>
        <begin position="475"/>
        <end position="496"/>
    </location>
</feature>
<name>A0AAY4A545_9TELE</name>
<feature type="coiled-coil region" evidence="8">
    <location>
        <begin position="57"/>
        <end position="84"/>
    </location>
</feature>
<dbReference type="GO" id="GO:0000086">
    <property type="term" value="P:G2/M transition of mitotic cell cycle"/>
    <property type="evidence" value="ECO:0007669"/>
    <property type="project" value="TreeGrafter"/>
</dbReference>
<evidence type="ECO:0000313" key="11">
    <source>
        <dbReference type="Ensembl" id="ENSDCDP00010003095.1"/>
    </source>
</evidence>
<accession>A0AAY4A545</accession>
<dbReference type="EC" id="3.1.3.48" evidence="2"/>
<evidence type="ECO:0000256" key="9">
    <source>
        <dbReference type="SAM" id="Phobius"/>
    </source>
</evidence>
<sequence length="502" mass="57047">MDLSHCCDFSPDSPHLRHRPGGRVGLLDLVSTGSSCVRNLFFSPAGPVDVLSPDNNLSKNKNNLADLSSQCETLKRKKARLVKIPSFASNASSDSGMCLSCSSVIYMIYLLQVQLMRLSPTLKRKDPDPQRCGIFGRARALSIADKENVQVCVSVQGISDSNVPVRLASLLTAPLVTDEPAEDPGSPVIHCRPHGLFRSPSMPNPQAWSQLKRVAPPNENTPVRVKRRRILADTYIPMMHEVRPFQTVQRSKPLCLTEIEQMLDSESNNVSGDFTKPFALPTVEGKHQDLKYITPEMMVAALKGCFDHLMESFSRLPHSQGMLLFQGALNLHQEDQIEDFLLKAPIGPTCHGKRVVVVFHCEFSSERGPRMCRYVRERDRTLNEYPNLYYPELYILKGGYKEFFPLHQDACESQDYRPMRHETFKEDLRKFHRKSRTWAGECSKRDLYSRIKKISENNVFSDPPTPSIYLTSSSLHVLCMCVYCFVFIYFFIVHYVQGVQTY</sequence>
<evidence type="ECO:0000256" key="8">
    <source>
        <dbReference type="SAM" id="Coils"/>
    </source>
</evidence>
<evidence type="ECO:0000256" key="3">
    <source>
        <dbReference type="ARBA" id="ARBA00022618"/>
    </source>
</evidence>
<dbReference type="Gene3D" id="3.40.250.10">
    <property type="entry name" value="Rhodanese-like domain"/>
    <property type="match status" value="1"/>
</dbReference>
<evidence type="ECO:0000256" key="5">
    <source>
        <dbReference type="ARBA" id="ARBA00022801"/>
    </source>
</evidence>
<keyword evidence="4" id="KW-0498">Mitosis</keyword>
<dbReference type="PANTHER" id="PTHR10828:SF76">
    <property type="entry name" value="M-PHASE INDUCER PHOSPHATASE"/>
    <property type="match status" value="1"/>
</dbReference>
<dbReference type="GO" id="GO:0010971">
    <property type="term" value="P:positive regulation of G2/M transition of mitotic cell cycle"/>
    <property type="evidence" value="ECO:0007669"/>
    <property type="project" value="TreeGrafter"/>
</dbReference>
<evidence type="ECO:0000256" key="2">
    <source>
        <dbReference type="ARBA" id="ARBA00013064"/>
    </source>
</evidence>
<feature type="domain" description="Rhodanese" evidence="10">
    <location>
        <begin position="325"/>
        <end position="412"/>
    </location>
</feature>
<protein>
    <recommendedName>
        <fullName evidence="2">protein-tyrosine-phosphatase</fullName>
        <ecNumber evidence="2">3.1.3.48</ecNumber>
    </recommendedName>
</protein>
<comment type="similarity">
    <text evidence="1">Belongs to the MPI phosphatase family.</text>
</comment>
<evidence type="ECO:0000313" key="12">
    <source>
        <dbReference type="Proteomes" id="UP000694580"/>
    </source>
</evidence>
<keyword evidence="6" id="KW-0904">Protein phosphatase</keyword>
<dbReference type="GO" id="GO:0051301">
    <property type="term" value="P:cell division"/>
    <property type="evidence" value="ECO:0007669"/>
    <property type="project" value="UniProtKB-KW"/>
</dbReference>
<organism evidence="11 12">
    <name type="scientific">Denticeps clupeoides</name>
    <name type="common">denticle herring</name>
    <dbReference type="NCBI Taxonomy" id="299321"/>
    <lineage>
        <taxon>Eukaryota</taxon>
        <taxon>Metazoa</taxon>
        <taxon>Chordata</taxon>
        <taxon>Craniata</taxon>
        <taxon>Vertebrata</taxon>
        <taxon>Euteleostomi</taxon>
        <taxon>Actinopterygii</taxon>
        <taxon>Neopterygii</taxon>
        <taxon>Teleostei</taxon>
        <taxon>Clupei</taxon>
        <taxon>Clupeiformes</taxon>
        <taxon>Denticipitoidei</taxon>
        <taxon>Denticipitidae</taxon>
        <taxon>Denticeps</taxon>
    </lineage>
</organism>
<proteinExistence type="inferred from homology"/>
<dbReference type="GO" id="GO:0110032">
    <property type="term" value="P:positive regulation of G2/MI transition of meiotic cell cycle"/>
    <property type="evidence" value="ECO:0007669"/>
    <property type="project" value="TreeGrafter"/>
</dbReference>
<dbReference type="InterPro" id="IPR001763">
    <property type="entry name" value="Rhodanese-like_dom"/>
</dbReference>
<dbReference type="PRINTS" id="PR00716">
    <property type="entry name" value="MPIPHPHTASE"/>
</dbReference>
<evidence type="ECO:0000256" key="1">
    <source>
        <dbReference type="ARBA" id="ARBA00011065"/>
    </source>
</evidence>